<feature type="domain" description="SD-repeat containing protein B" evidence="4">
    <location>
        <begin position="5"/>
        <end position="83"/>
    </location>
</feature>
<comment type="subcellular location">
    <subcellularLocation>
        <location evidence="1">Secreted</location>
    </subcellularLocation>
</comment>
<dbReference type="InterPro" id="IPR033764">
    <property type="entry name" value="Sdr_B"/>
</dbReference>
<dbReference type="InterPro" id="IPR013783">
    <property type="entry name" value="Ig-like_fold"/>
</dbReference>
<accession>A0A327NHH0</accession>
<comment type="caution">
    <text evidence="5">The sequence shown here is derived from an EMBL/GenBank/DDBJ whole genome shotgun (WGS) entry which is preliminary data.</text>
</comment>
<evidence type="ECO:0000313" key="5">
    <source>
        <dbReference type="EMBL" id="RAI73769.1"/>
    </source>
</evidence>
<evidence type="ECO:0000259" key="4">
    <source>
        <dbReference type="Pfam" id="PF17210"/>
    </source>
</evidence>
<dbReference type="Proteomes" id="UP000249016">
    <property type="component" value="Unassembled WGS sequence"/>
</dbReference>
<dbReference type="Gene3D" id="2.60.40.10">
    <property type="entry name" value="Immunoglobulins"/>
    <property type="match status" value="1"/>
</dbReference>
<evidence type="ECO:0000256" key="3">
    <source>
        <dbReference type="ARBA" id="ARBA00022729"/>
    </source>
</evidence>
<organism evidence="5 6">
    <name type="scientific">Spirosoma telluris</name>
    <dbReference type="NCBI Taxonomy" id="2183553"/>
    <lineage>
        <taxon>Bacteria</taxon>
        <taxon>Pseudomonadati</taxon>
        <taxon>Bacteroidota</taxon>
        <taxon>Cytophagia</taxon>
        <taxon>Cytophagales</taxon>
        <taxon>Cytophagaceae</taxon>
        <taxon>Spirosoma</taxon>
    </lineage>
</organism>
<protein>
    <recommendedName>
        <fullName evidence="4">SD-repeat containing protein B domain-containing protein</fullName>
    </recommendedName>
</protein>
<keyword evidence="6" id="KW-1185">Reference proteome</keyword>
<keyword evidence="3" id="KW-0732">Signal</keyword>
<dbReference type="EMBL" id="QLII01000001">
    <property type="protein sequence ID" value="RAI73769.1"/>
    <property type="molecule type" value="Genomic_DNA"/>
</dbReference>
<name>A0A327NHH0_9BACT</name>
<reference evidence="5 6" key="1">
    <citation type="submission" date="2018-06" db="EMBL/GenBank/DDBJ databases">
        <title>Spirosoma sp. HMF3257 Genome sequencing and assembly.</title>
        <authorList>
            <person name="Kang H."/>
            <person name="Cha I."/>
            <person name="Kim H."/>
            <person name="Kang J."/>
            <person name="Joh K."/>
        </authorList>
    </citation>
    <scope>NUCLEOTIDE SEQUENCE [LARGE SCALE GENOMIC DNA]</scope>
    <source>
        <strain evidence="5 6">HMF3257</strain>
    </source>
</reference>
<evidence type="ECO:0000256" key="1">
    <source>
        <dbReference type="ARBA" id="ARBA00004613"/>
    </source>
</evidence>
<gene>
    <name evidence="5" type="ORF">HMF3257_03975</name>
</gene>
<dbReference type="GO" id="GO:0005576">
    <property type="term" value="C:extracellular region"/>
    <property type="evidence" value="ECO:0007669"/>
    <property type="project" value="UniProtKB-SubCell"/>
</dbReference>
<dbReference type="AlphaFoldDB" id="A0A327NHH0"/>
<dbReference type="Pfam" id="PF17210">
    <property type="entry name" value="SdrD_B"/>
    <property type="match status" value="1"/>
</dbReference>
<evidence type="ECO:0000256" key="2">
    <source>
        <dbReference type="ARBA" id="ARBA00022525"/>
    </source>
</evidence>
<evidence type="ECO:0000313" key="6">
    <source>
        <dbReference type="Proteomes" id="UP000249016"/>
    </source>
</evidence>
<proteinExistence type="predicted"/>
<keyword evidence="2" id="KW-0964">Secreted</keyword>
<sequence length="457" mass="45327">MRQRVVSQTTTTDPTGHYSFTGVTGGTSNTYTVGITPPPGFTATLVNQGGDPTKDSDLNPLTSQSTSFTLAPGTTNNDIDLGLKPVCEKPILTVGNAACTSTTSYSVAFYTSATSVTASGGTIDLVNRRITGITSGQPVSITASNGTGCATVMTVASPASCSVTPDPNGCKAPNLTVGQPICNGSGFYTVSFTLDGPGSVSASAGSVSGNTIINIPISSTPVTVSAVSGTCVSSVSVMPPTNCGVNPCENPAITLSGPVCSTSAVGTYVVNFTVSAGTTVTPSAGVVSGNQIINVGSGVPLSLTVTATGGCAPKVVTISPASCTVCNRPTLTVGNPTCTGTGSYSVSFYSSSTAVTASAGQFSGTSGLINISLSDSVVITAGNGSCTERLVVYPPTSCPPAGLTCISPNLSIGQPICNGNGTYTISYDVKAGFSVTASAGVLSTRRTTLLPQIWAPA</sequence>